<dbReference type="InterPro" id="IPR027484">
    <property type="entry name" value="PInositol-4-P-5-kinase_N"/>
</dbReference>
<dbReference type="Gene3D" id="3.30.800.10">
    <property type="entry name" value="Phosphatidylinositol Phosphate Kinase II Beta"/>
    <property type="match status" value="1"/>
</dbReference>
<dbReference type="Pfam" id="PF01504">
    <property type="entry name" value="PIP5K"/>
    <property type="match status" value="1"/>
</dbReference>
<reference evidence="4" key="1">
    <citation type="submission" date="2021-01" db="EMBL/GenBank/DDBJ databases">
        <authorList>
            <person name="Corre E."/>
            <person name="Pelletier E."/>
            <person name="Niang G."/>
            <person name="Scheremetjew M."/>
            <person name="Finn R."/>
            <person name="Kale V."/>
            <person name="Holt S."/>
            <person name="Cochrane G."/>
            <person name="Meng A."/>
            <person name="Brown T."/>
            <person name="Cohen L."/>
        </authorList>
    </citation>
    <scope>NUCLEOTIDE SEQUENCE</scope>
    <source>
        <strain evidence="4">B650</strain>
    </source>
</reference>
<name>A0A7S2JRB4_9STRA</name>
<dbReference type="GO" id="GO:0046854">
    <property type="term" value="P:phosphatidylinositol phosphate biosynthetic process"/>
    <property type="evidence" value="ECO:0007669"/>
    <property type="project" value="TreeGrafter"/>
</dbReference>
<dbReference type="GO" id="GO:0016308">
    <property type="term" value="F:1-phosphatidylinositol-4-phosphate 5-kinase activity"/>
    <property type="evidence" value="ECO:0007669"/>
    <property type="project" value="TreeGrafter"/>
</dbReference>
<feature type="domain" description="PIPK" evidence="3">
    <location>
        <begin position="168"/>
        <end position="638"/>
    </location>
</feature>
<dbReference type="PANTHER" id="PTHR23086:SF8">
    <property type="entry name" value="PHOSPHATIDYLINOSITOL 5-PHOSPHATE 4-KINASE, ISOFORM A"/>
    <property type="match status" value="1"/>
</dbReference>
<organism evidence="4">
    <name type="scientific">Leptocylindrus danicus</name>
    <dbReference type="NCBI Taxonomy" id="163516"/>
    <lineage>
        <taxon>Eukaryota</taxon>
        <taxon>Sar</taxon>
        <taxon>Stramenopiles</taxon>
        <taxon>Ochrophyta</taxon>
        <taxon>Bacillariophyta</taxon>
        <taxon>Coscinodiscophyceae</taxon>
        <taxon>Chaetocerotophycidae</taxon>
        <taxon>Leptocylindrales</taxon>
        <taxon>Leptocylindraceae</taxon>
        <taxon>Leptocylindrus</taxon>
    </lineage>
</organism>
<dbReference type="AlphaFoldDB" id="A0A7S2JRB4"/>
<dbReference type="PROSITE" id="PS51455">
    <property type="entry name" value="PIPK"/>
    <property type="match status" value="1"/>
</dbReference>
<dbReference type="GO" id="GO:0005524">
    <property type="term" value="F:ATP binding"/>
    <property type="evidence" value="ECO:0007669"/>
    <property type="project" value="UniProtKB-UniRule"/>
</dbReference>
<keyword evidence="1" id="KW-0547">Nucleotide-binding</keyword>
<evidence type="ECO:0000256" key="1">
    <source>
        <dbReference type="PROSITE-ProRule" id="PRU00781"/>
    </source>
</evidence>
<dbReference type="Gene3D" id="3.30.810.10">
    <property type="entry name" value="2-Layer Sandwich"/>
    <property type="match status" value="1"/>
</dbReference>
<protein>
    <recommendedName>
        <fullName evidence="3">PIPK domain-containing protein</fullName>
    </recommendedName>
</protein>
<proteinExistence type="predicted"/>
<evidence type="ECO:0000313" key="4">
    <source>
        <dbReference type="EMBL" id="CAD9553832.1"/>
    </source>
</evidence>
<feature type="region of interest" description="Disordered" evidence="2">
    <location>
        <begin position="88"/>
        <end position="121"/>
    </location>
</feature>
<dbReference type="SUPFAM" id="SSF56104">
    <property type="entry name" value="SAICAR synthase-like"/>
    <property type="match status" value="1"/>
</dbReference>
<keyword evidence="1" id="KW-0418">Kinase</keyword>
<evidence type="ECO:0000259" key="3">
    <source>
        <dbReference type="PROSITE" id="PS51455"/>
    </source>
</evidence>
<dbReference type="InterPro" id="IPR027483">
    <property type="entry name" value="PInositol-4-P-4/5-kinase_C_sf"/>
</dbReference>
<dbReference type="InterPro" id="IPR002498">
    <property type="entry name" value="PInositol-4-P-4/5-kinase_core"/>
</dbReference>
<keyword evidence="1" id="KW-0067">ATP-binding</keyword>
<dbReference type="SMART" id="SM00330">
    <property type="entry name" value="PIPKc"/>
    <property type="match status" value="1"/>
</dbReference>
<gene>
    <name evidence="4" type="ORF">LDAN0321_LOCUS31</name>
</gene>
<dbReference type="InterPro" id="IPR023610">
    <property type="entry name" value="PInositol-4/5-P-5/4-kinase"/>
</dbReference>
<dbReference type="GO" id="GO:0005886">
    <property type="term" value="C:plasma membrane"/>
    <property type="evidence" value="ECO:0007669"/>
    <property type="project" value="TreeGrafter"/>
</dbReference>
<dbReference type="CDD" id="cd00139">
    <property type="entry name" value="PIPKc"/>
    <property type="match status" value="1"/>
</dbReference>
<accession>A0A7S2JRB4</accession>
<keyword evidence="1" id="KW-0808">Transferase</keyword>
<evidence type="ECO:0000256" key="2">
    <source>
        <dbReference type="SAM" id="MobiDB-lite"/>
    </source>
</evidence>
<sequence length="639" mass="71442">MTQMIAALLKAAAYVSTIVATLRAGSRVLYLHNHNGTLGVMEGPLIQFDYTNDTSLNLFDVARGFSVAVRLGMAPVNSLKAEETTCQRKLSSSADDDNTTTTIEKASDSNNATATNSTTEDETTIISHQHQSVRNQTLFSKLYNVVHSRKVVDMYESLQGLLLEPSLASWRRVSNAIIPWTDSSFLRPFTLKSSKIATGDDIFLSREGRRLDFNATRTGSVFLFSPKPDGRRKKVLANVTAYAPEAFSDLRYRFDINEREFFEALASNGPYVSFQSNSKGAARSGGIFFFSKNGAYMVKTIKKAEAGTFLAMLPRYYRHMKKYSRRSLLTRFCGMYKVTLRDMSEKKQSGNILNKLLPEKSEEEEYVFVIMNSVYPAEGSQFIAERFDLKGSTVGRECSAEEKEKKRNDAVLKDLDLAREVHLMKTITPPTSTPTHGFHIGARLKSSLLSQLRKDVKFLVNCGVMDYSLLVGVVDMDTYRCKKSLADSKTIPKTVDNRPSLSANENAKIEKRNKTIRRAISMTSFPLRTAIAPPLYMAQKLYNLADITLSSVLTLPLPYYGAGICGVDGGALSVLHGRRLGHRCVYYVGVIDFLQPWTMRKVLERDLKGIAGYDVNAISCVDPKEYGARFLEYMNAHIT</sequence>
<dbReference type="PANTHER" id="PTHR23086">
    <property type="entry name" value="PHOSPHATIDYLINOSITOL-4-PHOSPHATE 5-KINASE"/>
    <property type="match status" value="1"/>
</dbReference>
<dbReference type="EMBL" id="HBGY01000049">
    <property type="protein sequence ID" value="CAD9553832.1"/>
    <property type="molecule type" value="Transcribed_RNA"/>
</dbReference>
<feature type="compositionally biased region" description="Low complexity" evidence="2">
    <location>
        <begin position="108"/>
        <end position="118"/>
    </location>
</feature>